<comment type="caution">
    <text evidence="3">The sequence shown here is derived from an EMBL/GenBank/DDBJ whole genome shotgun (WGS) entry which is preliminary data.</text>
</comment>
<dbReference type="AlphaFoldDB" id="A0AAD9Y7M1"/>
<keyword evidence="2" id="KW-0812">Transmembrane</keyword>
<dbReference type="EMBL" id="VYYT01000333">
    <property type="protein sequence ID" value="KAK2742081.1"/>
    <property type="molecule type" value="Genomic_DNA"/>
</dbReference>
<reference evidence="3" key="1">
    <citation type="submission" date="2023-02" db="EMBL/GenBank/DDBJ databases">
        <title>Colletotrichum kahawae CIFC_Que2 genome sequencing and assembly.</title>
        <authorList>
            <person name="Baroncelli R."/>
        </authorList>
    </citation>
    <scope>NUCLEOTIDE SEQUENCE</scope>
    <source>
        <strain evidence="3">CIFC_Que2</strain>
    </source>
</reference>
<feature type="compositionally biased region" description="Basic residues" evidence="1">
    <location>
        <begin position="136"/>
        <end position="146"/>
    </location>
</feature>
<evidence type="ECO:0000313" key="3">
    <source>
        <dbReference type="EMBL" id="KAK2742081.1"/>
    </source>
</evidence>
<keyword evidence="4" id="KW-1185">Reference proteome</keyword>
<evidence type="ECO:0000256" key="2">
    <source>
        <dbReference type="SAM" id="Phobius"/>
    </source>
</evidence>
<accession>A0AAD9Y7M1</accession>
<organism evidence="3 4">
    <name type="scientific">Colletotrichum kahawae</name>
    <name type="common">Coffee berry disease fungus</name>
    <dbReference type="NCBI Taxonomy" id="34407"/>
    <lineage>
        <taxon>Eukaryota</taxon>
        <taxon>Fungi</taxon>
        <taxon>Dikarya</taxon>
        <taxon>Ascomycota</taxon>
        <taxon>Pezizomycotina</taxon>
        <taxon>Sordariomycetes</taxon>
        <taxon>Hypocreomycetidae</taxon>
        <taxon>Glomerellales</taxon>
        <taxon>Glomerellaceae</taxon>
        <taxon>Colletotrichum</taxon>
        <taxon>Colletotrichum gloeosporioides species complex</taxon>
    </lineage>
</organism>
<evidence type="ECO:0000313" key="4">
    <source>
        <dbReference type="Proteomes" id="UP001281614"/>
    </source>
</evidence>
<gene>
    <name evidence="3" type="ORF">CKAH01_01508</name>
</gene>
<feature type="region of interest" description="Disordered" evidence="1">
    <location>
        <begin position="123"/>
        <end position="160"/>
    </location>
</feature>
<keyword evidence="2" id="KW-0472">Membrane</keyword>
<dbReference type="Proteomes" id="UP001281614">
    <property type="component" value="Unassembled WGS sequence"/>
</dbReference>
<evidence type="ECO:0000256" key="1">
    <source>
        <dbReference type="SAM" id="MobiDB-lite"/>
    </source>
</evidence>
<proteinExistence type="predicted"/>
<name>A0AAD9Y7M1_COLKA</name>
<sequence length="160" mass="18094">MVGARGPDEFATHAWSPPKRFLHFVLPVMLPPPLVLLLRVSFKLWPDAQTMYVRQREDLSFKSGLVYGIRLSTPWYNLILTTHLQEIFWHALKFNHPHPTANAVLPLRPFAQNPRHGQESVCLHTALSSSSSSSSSRRRRTGKMSRMRASPGSPSLSPTN</sequence>
<protein>
    <submittedName>
        <fullName evidence="3">Uncharacterized protein</fullName>
    </submittedName>
</protein>
<keyword evidence="2" id="KW-1133">Transmembrane helix</keyword>
<feature type="transmembrane region" description="Helical" evidence="2">
    <location>
        <begin position="20"/>
        <end position="42"/>
    </location>
</feature>